<evidence type="ECO:0000313" key="2">
    <source>
        <dbReference type="Proteomes" id="UP000263642"/>
    </source>
</evidence>
<dbReference type="EMBL" id="DQAY01000094">
    <property type="protein sequence ID" value="HCO24453.1"/>
    <property type="molecule type" value="Genomic_DNA"/>
</dbReference>
<name>A0A3D3R6K1_9PLAN</name>
<accession>A0A3D3R6K1</accession>
<proteinExistence type="predicted"/>
<dbReference type="Proteomes" id="UP000263642">
    <property type="component" value="Unassembled WGS sequence"/>
</dbReference>
<organism evidence="1 2">
    <name type="scientific">Gimesia maris</name>
    <dbReference type="NCBI Taxonomy" id="122"/>
    <lineage>
        <taxon>Bacteria</taxon>
        <taxon>Pseudomonadati</taxon>
        <taxon>Planctomycetota</taxon>
        <taxon>Planctomycetia</taxon>
        <taxon>Planctomycetales</taxon>
        <taxon>Planctomycetaceae</taxon>
        <taxon>Gimesia</taxon>
    </lineage>
</organism>
<comment type="caution">
    <text evidence="1">The sequence shown here is derived from an EMBL/GenBank/DDBJ whole genome shotgun (WGS) entry which is preliminary data.</text>
</comment>
<reference evidence="1 2" key="1">
    <citation type="journal article" date="2018" name="Nat. Biotechnol.">
        <title>A standardized bacterial taxonomy based on genome phylogeny substantially revises the tree of life.</title>
        <authorList>
            <person name="Parks D.H."/>
            <person name="Chuvochina M."/>
            <person name="Waite D.W."/>
            <person name="Rinke C."/>
            <person name="Skarshewski A."/>
            <person name="Chaumeil P.A."/>
            <person name="Hugenholtz P."/>
        </authorList>
    </citation>
    <scope>NUCLEOTIDE SEQUENCE [LARGE SCALE GENOMIC DNA]</scope>
    <source>
        <strain evidence="1">UBA9375</strain>
    </source>
</reference>
<evidence type="ECO:0000313" key="1">
    <source>
        <dbReference type="EMBL" id="HCO24453.1"/>
    </source>
</evidence>
<gene>
    <name evidence="1" type="ORF">DIT97_15985</name>
</gene>
<dbReference type="AlphaFoldDB" id="A0A3D3R6K1"/>
<sequence>MQTEDCIQRWSPCQDSIDQPTTAVQNLSRDLNEVLLKRAEVHAQKFAFLRATLPCGELSLYTFASLENIPVS</sequence>
<protein>
    <submittedName>
        <fullName evidence="1">Uncharacterized protein</fullName>
    </submittedName>
</protein>